<name>D4DPZ0_NEIEG</name>
<evidence type="ECO:0000313" key="1">
    <source>
        <dbReference type="EMBL" id="EFE50094.1"/>
    </source>
</evidence>
<dbReference type="Proteomes" id="UP000005536">
    <property type="component" value="Unassembled WGS sequence"/>
</dbReference>
<proteinExistence type="predicted"/>
<organism evidence="1 2">
    <name type="scientific">Neisseria elongata subsp. glycolytica ATCC 29315</name>
    <dbReference type="NCBI Taxonomy" id="546263"/>
    <lineage>
        <taxon>Bacteria</taxon>
        <taxon>Pseudomonadati</taxon>
        <taxon>Pseudomonadota</taxon>
        <taxon>Betaproteobacteria</taxon>
        <taxon>Neisseriales</taxon>
        <taxon>Neisseriaceae</taxon>
        <taxon>Neisseria</taxon>
    </lineage>
</organism>
<sequence>MTVVGYFYIRQYTHKRKGRLKQVGAKSDIPVFRRPFSFKSANQDTI</sequence>
<comment type="caution">
    <text evidence="1">The sequence shown here is derived from an EMBL/GenBank/DDBJ whole genome shotgun (WGS) entry which is preliminary data.</text>
</comment>
<gene>
    <name evidence="1" type="ORF">NEIELOOT_01127</name>
</gene>
<protein>
    <submittedName>
        <fullName evidence="1">Uncharacterized protein</fullName>
    </submittedName>
</protein>
<accession>D4DPZ0</accession>
<reference evidence="1 2" key="1">
    <citation type="submission" date="2010-02" db="EMBL/GenBank/DDBJ databases">
        <authorList>
            <person name="Weinstock G."/>
            <person name="Sodergren E."/>
            <person name="Clifton S."/>
            <person name="Fulton L."/>
            <person name="Fulton B."/>
            <person name="Courtney L."/>
            <person name="Fronick C."/>
            <person name="Harrison M."/>
            <person name="Strong C."/>
            <person name="Farmer C."/>
            <person name="Delahaunty K."/>
            <person name="Markovic C."/>
            <person name="Hall O."/>
            <person name="Minx P."/>
            <person name="Tomlinson C."/>
            <person name="Mitreva M."/>
            <person name="Nelson J."/>
            <person name="Hou S."/>
            <person name="Wollam A."/>
            <person name="Pepin K.H."/>
            <person name="Johnson M."/>
            <person name="Bhonagiri V."/>
            <person name="Zhang X."/>
            <person name="Suruliraj S."/>
            <person name="Warren W."/>
            <person name="Chinwalla A."/>
            <person name="Mardis E.R."/>
            <person name="Wilson R.K."/>
        </authorList>
    </citation>
    <scope>NUCLEOTIDE SEQUENCE [LARGE SCALE GENOMIC DNA]</scope>
    <source>
        <strain evidence="1 2">ATCC 29315</strain>
    </source>
</reference>
<evidence type="ECO:0000313" key="2">
    <source>
        <dbReference type="Proteomes" id="UP000005536"/>
    </source>
</evidence>
<dbReference type="EMBL" id="ADBF01000029">
    <property type="protein sequence ID" value="EFE50094.1"/>
    <property type="molecule type" value="Genomic_DNA"/>
</dbReference>
<dbReference type="AlphaFoldDB" id="D4DPZ0"/>